<evidence type="ECO:0000256" key="1">
    <source>
        <dbReference type="ARBA" id="ARBA00010515"/>
    </source>
</evidence>
<organism evidence="5 6">
    <name type="scientific">Leeuwenhoekiella aestuarii</name>
    <dbReference type="NCBI Taxonomy" id="2249426"/>
    <lineage>
        <taxon>Bacteria</taxon>
        <taxon>Pseudomonadati</taxon>
        <taxon>Bacteroidota</taxon>
        <taxon>Flavobacteriia</taxon>
        <taxon>Flavobacteriales</taxon>
        <taxon>Flavobacteriaceae</taxon>
        <taxon>Leeuwenhoekiella</taxon>
    </lineage>
</organism>
<keyword evidence="3" id="KW-0732">Signal</keyword>
<proteinExistence type="inferred from homology"/>
<evidence type="ECO:0000313" key="6">
    <source>
        <dbReference type="Proteomes" id="UP000289821"/>
    </source>
</evidence>
<dbReference type="PANTHER" id="PTHR48081">
    <property type="entry name" value="AB HYDROLASE SUPERFAMILY PROTEIN C4A8.06C"/>
    <property type="match status" value="1"/>
</dbReference>
<dbReference type="InterPro" id="IPR029058">
    <property type="entry name" value="AB_hydrolase_fold"/>
</dbReference>
<dbReference type="GO" id="GO:0016787">
    <property type="term" value="F:hydrolase activity"/>
    <property type="evidence" value="ECO:0007669"/>
    <property type="project" value="UniProtKB-KW"/>
</dbReference>
<keyword evidence="6" id="KW-1185">Reference proteome</keyword>
<evidence type="ECO:0000259" key="4">
    <source>
        <dbReference type="Pfam" id="PF07859"/>
    </source>
</evidence>
<dbReference type="OrthoDB" id="9815425at2"/>
<dbReference type="EMBL" id="QOVI01000011">
    <property type="protein sequence ID" value="RXG11444.1"/>
    <property type="molecule type" value="Genomic_DNA"/>
</dbReference>
<dbReference type="PANTHER" id="PTHR48081:SF8">
    <property type="entry name" value="ALPHA_BETA HYDROLASE FOLD-3 DOMAIN-CONTAINING PROTEIN-RELATED"/>
    <property type="match status" value="1"/>
</dbReference>
<dbReference type="Pfam" id="PF07859">
    <property type="entry name" value="Abhydrolase_3"/>
    <property type="match status" value="1"/>
</dbReference>
<dbReference type="RefSeq" id="WP_128762882.1">
    <property type="nucleotide sequence ID" value="NZ_QOVI01000011.1"/>
</dbReference>
<reference evidence="5 6" key="1">
    <citation type="submission" date="2018-07" db="EMBL/GenBank/DDBJ databases">
        <title>Leeuwenhoekiella genomics.</title>
        <authorList>
            <person name="Tahon G."/>
            <person name="Willems A."/>
        </authorList>
    </citation>
    <scope>NUCLEOTIDE SEQUENCE [LARGE SCALE GENOMIC DNA]</scope>
    <source>
        <strain evidence="5 6">R-50232</strain>
    </source>
</reference>
<dbReference type="InterPro" id="IPR050300">
    <property type="entry name" value="GDXG_lipolytic_enzyme"/>
</dbReference>
<dbReference type="InterPro" id="IPR013094">
    <property type="entry name" value="AB_hydrolase_3"/>
</dbReference>
<gene>
    <name evidence="5" type="ORF">DSM04_11155</name>
</gene>
<keyword evidence="2" id="KW-0378">Hydrolase</keyword>
<sequence length="343" mass="37742">MKTIFKFLILIIMSTNVNAQVKNYATDSNLDQGTKGFLKVLNSSGGPALETLSKEDARQVLIGAQASVVVDLSGIEESEKTINADGYEIKLNIVRPEGVKEALPVFMFIHGGGWILGDYPTHQRLVRDLVVRSGAVAVFVNYTPSPEAQYPSAINEIYAATKWVYQNSSEINVDGNRLAIVGNSVGGNMSAVTALRAKDDADLDIKAQILLWPVTDATFSQESYKSYAKDRFLTTNIMKWMWDQYTTDAKERASIYASPLQASIDQLKGLAPAVIVVAENDILRDEAEAYGRKLDQAGVEVSTVRFNGTIHDFGLLNVLAYLPSTQNMLDFAGNQIKKYLNQE</sequence>
<accession>A0A4Q0NNH2</accession>
<evidence type="ECO:0000313" key="5">
    <source>
        <dbReference type="EMBL" id="RXG11444.1"/>
    </source>
</evidence>
<evidence type="ECO:0000256" key="3">
    <source>
        <dbReference type="SAM" id="SignalP"/>
    </source>
</evidence>
<evidence type="ECO:0000256" key="2">
    <source>
        <dbReference type="ARBA" id="ARBA00022801"/>
    </source>
</evidence>
<dbReference type="InterPro" id="IPR002168">
    <property type="entry name" value="Lipase_GDXG_HIS_AS"/>
</dbReference>
<dbReference type="Gene3D" id="3.40.50.1820">
    <property type="entry name" value="alpha/beta hydrolase"/>
    <property type="match status" value="1"/>
</dbReference>
<comment type="caution">
    <text evidence="5">The sequence shown here is derived from an EMBL/GenBank/DDBJ whole genome shotgun (WGS) entry which is preliminary data.</text>
</comment>
<dbReference type="AlphaFoldDB" id="A0A4Q0NNH2"/>
<feature type="chain" id="PRO_5020324262" evidence="3">
    <location>
        <begin position="20"/>
        <end position="343"/>
    </location>
</feature>
<protein>
    <submittedName>
        <fullName evidence="5">Acetyl esterase/lipase</fullName>
    </submittedName>
</protein>
<feature type="domain" description="Alpha/beta hydrolase fold-3" evidence="4">
    <location>
        <begin position="107"/>
        <end position="313"/>
    </location>
</feature>
<comment type="similarity">
    <text evidence="1">Belongs to the 'GDXG' lipolytic enzyme family.</text>
</comment>
<dbReference type="Proteomes" id="UP000289821">
    <property type="component" value="Unassembled WGS sequence"/>
</dbReference>
<feature type="signal peptide" evidence="3">
    <location>
        <begin position="1"/>
        <end position="19"/>
    </location>
</feature>
<name>A0A4Q0NNH2_9FLAO</name>
<dbReference type="PROSITE" id="PS01173">
    <property type="entry name" value="LIPASE_GDXG_HIS"/>
    <property type="match status" value="1"/>
</dbReference>
<dbReference type="SUPFAM" id="SSF53474">
    <property type="entry name" value="alpha/beta-Hydrolases"/>
    <property type="match status" value="1"/>
</dbReference>